<evidence type="ECO:0000313" key="5">
    <source>
        <dbReference type="EMBL" id="CAD7456554.1"/>
    </source>
</evidence>
<feature type="coiled-coil region" evidence="4">
    <location>
        <begin position="122"/>
        <end position="149"/>
    </location>
</feature>
<keyword evidence="4" id="KW-0175">Coiled coil</keyword>
<evidence type="ECO:0000256" key="3">
    <source>
        <dbReference type="RuleBase" id="RU367040"/>
    </source>
</evidence>
<evidence type="ECO:0000256" key="2">
    <source>
        <dbReference type="ARBA" id="ARBA00022490"/>
    </source>
</evidence>
<keyword evidence="2" id="KW-0963">Cytoplasm</keyword>
<dbReference type="GO" id="GO:0060271">
    <property type="term" value="P:cilium assembly"/>
    <property type="evidence" value="ECO:0007669"/>
    <property type="project" value="UniProtKB-UniRule"/>
</dbReference>
<keyword evidence="3" id="KW-0966">Cell projection</keyword>
<comment type="similarity">
    <text evidence="1 3">Belongs to the tektin family.</text>
</comment>
<dbReference type="GO" id="GO:0005634">
    <property type="term" value="C:nucleus"/>
    <property type="evidence" value="ECO:0007669"/>
    <property type="project" value="TreeGrafter"/>
</dbReference>
<keyword evidence="3" id="KW-0969">Cilium</keyword>
<dbReference type="PANTHER" id="PTHR19960:SF11">
    <property type="entry name" value="TEKTIN"/>
    <property type="match status" value="1"/>
</dbReference>
<dbReference type="InterPro" id="IPR048256">
    <property type="entry name" value="Tektin-like"/>
</dbReference>
<keyword evidence="3" id="KW-0282">Flagellum</keyword>
<dbReference type="AlphaFoldDB" id="A0A7R9FMU7"/>
<evidence type="ECO:0000256" key="4">
    <source>
        <dbReference type="SAM" id="Coils"/>
    </source>
</evidence>
<proteinExistence type="inferred from homology"/>
<protein>
    <recommendedName>
        <fullName evidence="3">Tektin</fullName>
    </recommendedName>
</protein>
<comment type="subcellular location">
    <subcellularLocation>
        <location evidence="3">Cytoplasm</location>
        <location evidence="3">Cytoskeleton</location>
        <location evidence="3">Cilium axoneme</location>
    </subcellularLocation>
</comment>
<accession>A0A7R9FMU7</accession>
<dbReference type="EMBL" id="OE001326">
    <property type="protein sequence ID" value="CAD7456554.1"/>
    <property type="molecule type" value="Genomic_DNA"/>
</dbReference>
<organism evidence="5">
    <name type="scientific">Timema tahoe</name>
    <dbReference type="NCBI Taxonomy" id="61484"/>
    <lineage>
        <taxon>Eukaryota</taxon>
        <taxon>Metazoa</taxon>
        <taxon>Ecdysozoa</taxon>
        <taxon>Arthropoda</taxon>
        <taxon>Hexapoda</taxon>
        <taxon>Insecta</taxon>
        <taxon>Pterygota</taxon>
        <taxon>Neoptera</taxon>
        <taxon>Polyneoptera</taxon>
        <taxon>Phasmatodea</taxon>
        <taxon>Timematodea</taxon>
        <taxon>Timematoidea</taxon>
        <taxon>Timematidae</taxon>
        <taxon>Timema</taxon>
    </lineage>
</organism>
<reference evidence="5" key="1">
    <citation type="submission" date="2020-11" db="EMBL/GenBank/DDBJ databases">
        <authorList>
            <person name="Tran Van P."/>
        </authorList>
    </citation>
    <scope>NUCLEOTIDE SEQUENCE</scope>
</reference>
<evidence type="ECO:0000256" key="1">
    <source>
        <dbReference type="ARBA" id="ARBA00007209"/>
    </source>
</evidence>
<gene>
    <name evidence="5" type="ORF">TTEB3V08_LOCUS4581</name>
</gene>
<dbReference type="GO" id="GO:0005930">
    <property type="term" value="C:axoneme"/>
    <property type="evidence" value="ECO:0007669"/>
    <property type="project" value="UniProtKB-SubCell"/>
</dbReference>
<sequence length="199" mass="22958">MNLLTNLCPSPSQPVTNALMDPCYTPSGMATEPLRFPNLVTGFERNPAHAARAALYTRYTPYEWTQSNLSHYNEADTNRNFAERLRGDAVRVMRETDEKTATGQRDSGRRLGERITDTVFWRNEVATELERLIAETNLLQDKRRDLEKAIQDIEGPLHIAQECLYHRENRIGKYILLCIETRKSLRMLEKISDSSLEKN</sequence>
<dbReference type="GO" id="GO:0060294">
    <property type="term" value="P:cilium movement involved in cell motility"/>
    <property type="evidence" value="ECO:0007669"/>
    <property type="project" value="UniProtKB-UniRule"/>
</dbReference>
<dbReference type="InterPro" id="IPR000435">
    <property type="entry name" value="Tektins"/>
</dbReference>
<dbReference type="Pfam" id="PF03148">
    <property type="entry name" value="Tektin"/>
    <property type="match status" value="1"/>
</dbReference>
<dbReference type="GO" id="GO:0015630">
    <property type="term" value="C:microtubule cytoskeleton"/>
    <property type="evidence" value="ECO:0007669"/>
    <property type="project" value="UniProtKB-UniRule"/>
</dbReference>
<dbReference type="PANTHER" id="PTHR19960">
    <property type="entry name" value="TEKTIN"/>
    <property type="match status" value="1"/>
</dbReference>
<name>A0A7R9FMU7_9NEOP</name>